<feature type="domain" description="HTH marR-type" evidence="1">
    <location>
        <begin position="37"/>
        <end position="94"/>
    </location>
</feature>
<dbReference type="InterPro" id="IPR000835">
    <property type="entry name" value="HTH_MarR-typ"/>
</dbReference>
<dbReference type="PANTHER" id="PTHR33164:SF89">
    <property type="entry name" value="MARR FAMILY REGULATORY PROTEIN"/>
    <property type="match status" value="1"/>
</dbReference>
<dbReference type="InterPro" id="IPR036388">
    <property type="entry name" value="WH-like_DNA-bd_sf"/>
</dbReference>
<protein>
    <recommendedName>
        <fullName evidence="1">HTH marR-type domain-containing protein</fullName>
    </recommendedName>
</protein>
<accession>A0ABN1JX45</accession>
<dbReference type="RefSeq" id="WP_131508458.1">
    <property type="nucleotide sequence ID" value="NZ_BAAAGF010000004.1"/>
</dbReference>
<dbReference type="InterPro" id="IPR036390">
    <property type="entry name" value="WH_DNA-bd_sf"/>
</dbReference>
<name>A0ABN1JX45_9FLAO</name>
<evidence type="ECO:0000259" key="1">
    <source>
        <dbReference type="Pfam" id="PF12802"/>
    </source>
</evidence>
<keyword evidence="3" id="KW-1185">Reference proteome</keyword>
<dbReference type="InterPro" id="IPR039422">
    <property type="entry name" value="MarR/SlyA-like"/>
</dbReference>
<evidence type="ECO:0000313" key="2">
    <source>
        <dbReference type="EMBL" id="GAA0748382.1"/>
    </source>
</evidence>
<dbReference type="Gene3D" id="1.10.10.10">
    <property type="entry name" value="Winged helix-like DNA-binding domain superfamily/Winged helix DNA-binding domain"/>
    <property type="match status" value="1"/>
</dbReference>
<proteinExistence type="predicted"/>
<dbReference type="PANTHER" id="PTHR33164">
    <property type="entry name" value="TRANSCRIPTIONAL REGULATOR, MARR FAMILY"/>
    <property type="match status" value="1"/>
</dbReference>
<sequence length="163" mass="19239">MDFLIEIGLAGINSRIKRLSDDLLYSTRDYYKSVNLDIEPNWHLIFLILEKHESLTITEISQELRMSHPACIKIVNKMKKKDYINTKVDKTDSRKQLLELSEKAKEKLPDFHKHWDACIKTTKELLEESPNFIKDLTAFENLVTEKNYMERTLTHLKNNELDS</sequence>
<dbReference type="Pfam" id="PF12802">
    <property type="entry name" value="MarR_2"/>
    <property type="match status" value="1"/>
</dbReference>
<comment type="caution">
    <text evidence="2">The sequence shown here is derived from an EMBL/GenBank/DDBJ whole genome shotgun (WGS) entry which is preliminary data.</text>
</comment>
<dbReference type="SUPFAM" id="SSF46785">
    <property type="entry name" value="Winged helix' DNA-binding domain"/>
    <property type="match status" value="1"/>
</dbReference>
<dbReference type="EMBL" id="BAAAGF010000004">
    <property type="protein sequence ID" value="GAA0748382.1"/>
    <property type="molecule type" value="Genomic_DNA"/>
</dbReference>
<organism evidence="2 3">
    <name type="scientific">Gaetbulibacter jejuensis</name>
    <dbReference type="NCBI Taxonomy" id="584607"/>
    <lineage>
        <taxon>Bacteria</taxon>
        <taxon>Pseudomonadati</taxon>
        <taxon>Bacteroidota</taxon>
        <taxon>Flavobacteriia</taxon>
        <taxon>Flavobacteriales</taxon>
        <taxon>Flavobacteriaceae</taxon>
        <taxon>Gaetbulibacter</taxon>
    </lineage>
</organism>
<gene>
    <name evidence="2" type="ORF">GCM10009431_26890</name>
</gene>
<reference evidence="2 3" key="1">
    <citation type="journal article" date="2019" name="Int. J. Syst. Evol. Microbiol.">
        <title>The Global Catalogue of Microorganisms (GCM) 10K type strain sequencing project: providing services to taxonomists for standard genome sequencing and annotation.</title>
        <authorList>
            <consortium name="The Broad Institute Genomics Platform"/>
            <consortium name="The Broad Institute Genome Sequencing Center for Infectious Disease"/>
            <person name="Wu L."/>
            <person name="Ma J."/>
        </authorList>
    </citation>
    <scope>NUCLEOTIDE SEQUENCE [LARGE SCALE GENOMIC DNA]</scope>
    <source>
        <strain evidence="2 3">JCM 15976</strain>
    </source>
</reference>
<evidence type="ECO:0000313" key="3">
    <source>
        <dbReference type="Proteomes" id="UP001500736"/>
    </source>
</evidence>
<dbReference type="Proteomes" id="UP001500736">
    <property type="component" value="Unassembled WGS sequence"/>
</dbReference>